<dbReference type="PROSITE" id="PS00356">
    <property type="entry name" value="HTH_LACI_1"/>
    <property type="match status" value="1"/>
</dbReference>
<dbReference type="AlphaFoldDB" id="A0A085TT21"/>
<evidence type="ECO:0000256" key="2">
    <source>
        <dbReference type="ARBA" id="ARBA00023125"/>
    </source>
</evidence>
<dbReference type="Pfam" id="PF00356">
    <property type="entry name" value="LacI"/>
    <property type="match status" value="1"/>
</dbReference>
<dbReference type="SUPFAM" id="SSF53822">
    <property type="entry name" value="Periplasmic binding protein-like I"/>
    <property type="match status" value="1"/>
</dbReference>
<evidence type="ECO:0000256" key="4">
    <source>
        <dbReference type="SAM" id="MobiDB-lite"/>
    </source>
</evidence>
<dbReference type="CDD" id="cd06267">
    <property type="entry name" value="PBP1_LacI_sugar_binding-like"/>
    <property type="match status" value="1"/>
</dbReference>
<dbReference type="OrthoDB" id="8433438at2"/>
<dbReference type="GO" id="GO:0000976">
    <property type="term" value="F:transcription cis-regulatory region binding"/>
    <property type="evidence" value="ECO:0007669"/>
    <property type="project" value="TreeGrafter"/>
</dbReference>
<dbReference type="InterPro" id="IPR028082">
    <property type="entry name" value="Peripla_BP_I"/>
</dbReference>
<reference evidence="7" key="1">
    <citation type="submission" date="2013-04" db="EMBL/GenBank/DDBJ databases">
        <title>Thioclava sp. 13D2W-2 Genome Sequencing.</title>
        <authorList>
            <person name="Lai Q."/>
            <person name="Li G."/>
            <person name="Shao Z."/>
        </authorList>
    </citation>
    <scope>NUCLEOTIDE SEQUENCE [LARGE SCALE GENOMIC DNA]</scope>
    <source>
        <strain evidence="7">13D2W-2</strain>
    </source>
</reference>
<sequence>MTEESTSRDAAAAPPSGKERRAGARPTLADIAQAAGVTRMTVSNALNGRGGVSDDMRERIREIAREKGYVTNWVAKKLSDSRSGSETGIIGVIAEIHTPFMGEVVSAISGAVRDQGRDMLVYSLPDPGKSFPGNVLDLLLHAVDGVIAVIPRDTRDFHMLAAAGVPMVVVDPLKETIDMPSVAADSYGGACCAMRHLIELGHRKIAFLAGEARRLSAQERLRGYRDVLREAGLAYRAEYVVEAGFLPEPARPATEGLLALDDPPTAIFAGNDASALSAISTIEQAGLSVPEDISVVGFDDVSLASQARRGLTTIRQPFADIGAAAVQLLLDLRAGDPEAATRHITLPVELIRRETTAPPRGDGLRR</sequence>
<dbReference type="PANTHER" id="PTHR30146:SF153">
    <property type="entry name" value="LACTOSE OPERON REPRESSOR"/>
    <property type="match status" value="1"/>
</dbReference>
<keyword evidence="7" id="KW-1185">Reference proteome</keyword>
<evidence type="ECO:0000256" key="1">
    <source>
        <dbReference type="ARBA" id="ARBA00023015"/>
    </source>
</evidence>
<dbReference type="eggNOG" id="COG1609">
    <property type="taxonomic scope" value="Bacteria"/>
</dbReference>
<evidence type="ECO:0000259" key="5">
    <source>
        <dbReference type="PROSITE" id="PS50932"/>
    </source>
</evidence>
<protein>
    <submittedName>
        <fullName evidence="6">Periplasmic-binding protein/LacI transcriptional regulator</fullName>
    </submittedName>
</protein>
<gene>
    <name evidence="6" type="ORF">DW2_15420</name>
</gene>
<proteinExistence type="predicted"/>
<dbReference type="PANTHER" id="PTHR30146">
    <property type="entry name" value="LACI-RELATED TRANSCRIPTIONAL REPRESSOR"/>
    <property type="match status" value="1"/>
</dbReference>
<dbReference type="Gene3D" id="3.40.50.2300">
    <property type="match status" value="2"/>
</dbReference>
<dbReference type="EMBL" id="AQRC01000014">
    <property type="protein sequence ID" value="KFE33868.1"/>
    <property type="molecule type" value="Genomic_DNA"/>
</dbReference>
<dbReference type="InterPro" id="IPR000843">
    <property type="entry name" value="HTH_LacI"/>
</dbReference>
<dbReference type="SUPFAM" id="SSF47413">
    <property type="entry name" value="lambda repressor-like DNA-binding domains"/>
    <property type="match status" value="1"/>
</dbReference>
<evidence type="ECO:0000256" key="3">
    <source>
        <dbReference type="ARBA" id="ARBA00023163"/>
    </source>
</evidence>
<evidence type="ECO:0000313" key="7">
    <source>
        <dbReference type="Proteomes" id="UP000028607"/>
    </source>
</evidence>
<dbReference type="RefSeq" id="WP_051856197.1">
    <property type="nucleotide sequence ID" value="NZ_AQRC01000014.1"/>
</dbReference>
<dbReference type="PROSITE" id="PS50932">
    <property type="entry name" value="HTH_LACI_2"/>
    <property type="match status" value="1"/>
</dbReference>
<name>A0A085TT21_9RHOB</name>
<dbReference type="Gene3D" id="1.10.260.40">
    <property type="entry name" value="lambda repressor-like DNA-binding domains"/>
    <property type="match status" value="1"/>
</dbReference>
<dbReference type="SMART" id="SM00354">
    <property type="entry name" value="HTH_LACI"/>
    <property type="match status" value="1"/>
</dbReference>
<reference evidence="6 7" key="2">
    <citation type="journal article" date="2015" name="Antonie Van Leeuwenhoek">
        <title>Thioclava indica sp. nov., isolated from surface seawater of the Indian Ocean.</title>
        <authorList>
            <person name="Liu Y."/>
            <person name="Lai Q."/>
            <person name="Du J."/>
            <person name="Xu H."/>
            <person name="Jiang L."/>
            <person name="Shao Z."/>
        </authorList>
    </citation>
    <scope>NUCLEOTIDE SEQUENCE [LARGE SCALE GENOMIC DNA]</scope>
    <source>
        <strain evidence="6 7">13D2W-2</strain>
    </source>
</reference>
<dbReference type="InterPro" id="IPR046335">
    <property type="entry name" value="LacI/GalR-like_sensor"/>
</dbReference>
<dbReference type="STRING" id="1317124.DW2_15420"/>
<keyword evidence="1" id="KW-0805">Transcription regulation</keyword>
<dbReference type="InterPro" id="IPR010982">
    <property type="entry name" value="Lambda_DNA-bd_dom_sf"/>
</dbReference>
<dbReference type="Proteomes" id="UP000028607">
    <property type="component" value="Unassembled WGS sequence"/>
</dbReference>
<evidence type="ECO:0000313" key="6">
    <source>
        <dbReference type="EMBL" id="KFE33868.1"/>
    </source>
</evidence>
<dbReference type="GO" id="GO:0003700">
    <property type="term" value="F:DNA-binding transcription factor activity"/>
    <property type="evidence" value="ECO:0007669"/>
    <property type="project" value="TreeGrafter"/>
</dbReference>
<dbReference type="CDD" id="cd01392">
    <property type="entry name" value="HTH_LacI"/>
    <property type="match status" value="1"/>
</dbReference>
<dbReference type="Pfam" id="PF13377">
    <property type="entry name" value="Peripla_BP_3"/>
    <property type="match status" value="1"/>
</dbReference>
<organism evidence="6 7">
    <name type="scientific">Thioclava atlantica</name>
    <dbReference type="NCBI Taxonomy" id="1317124"/>
    <lineage>
        <taxon>Bacteria</taxon>
        <taxon>Pseudomonadati</taxon>
        <taxon>Pseudomonadota</taxon>
        <taxon>Alphaproteobacteria</taxon>
        <taxon>Rhodobacterales</taxon>
        <taxon>Paracoccaceae</taxon>
        <taxon>Thioclava</taxon>
    </lineage>
</organism>
<accession>A0A085TT21</accession>
<feature type="region of interest" description="Disordered" evidence="4">
    <location>
        <begin position="1"/>
        <end position="26"/>
    </location>
</feature>
<keyword evidence="3" id="KW-0804">Transcription</keyword>
<dbReference type="PATRIC" id="fig|1317124.6.peg.3099"/>
<comment type="caution">
    <text evidence="6">The sequence shown here is derived from an EMBL/GenBank/DDBJ whole genome shotgun (WGS) entry which is preliminary data.</text>
</comment>
<feature type="domain" description="HTH lacI-type" evidence="5">
    <location>
        <begin position="26"/>
        <end position="80"/>
    </location>
</feature>
<keyword evidence="2" id="KW-0238">DNA-binding</keyword>